<dbReference type="InterPro" id="IPR035931">
    <property type="entry name" value="YlxR-like_sf"/>
</dbReference>
<evidence type="ECO:0000259" key="2">
    <source>
        <dbReference type="Pfam" id="PF04296"/>
    </source>
</evidence>
<feature type="region of interest" description="Disordered" evidence="1">
    <location>
        <begin position="141"/>
        <end position="181"/>
    </location>
</feature>
<dbReference type="InterPro" id="IPR007393">
    <property type="entry name" value="YlxR_dom"/>
</dbReference>
<gene>
    <name evidence="3" type="ORF">DIU77_09295</name>
</gene>
<proteinExistence type="predicted"/>
<feature type="compositionally biased region" description="Basic and acidic residues" evidence="1">
    <location>
        <begin position="1"/>
        <end position="14"/>
    </location>
</feature>
<evidence type="ECO:0000313" key="3">
    <source>
        <dbReference type="EMBL" id="PZM97428.1"/>
    </source>
</evidence>
<dbReference type="Pfam" id="PF04296">
    <property type="entry name" value="YlxR"/>
    <property type="match status" value="1"/>
</dbReference>
<dbReference type="InterPro" id="IPR037465">
    <property type="entry name" value="YlxR"/>
</dbReference>
<dbReference type="PANTHER" id="PTHR34215">
    <property type="entry name" value="BLL0784 PROTEIN"/>
    <property type="match status" value="1"/>
</dbReference>
<feature type="compositionally biased region" description="Basic and acidic residues" evidence="1">
    <location>
        <begin position="164"/>
        <end position="181"/>
    </location>
</feature>
<protein>
    <recommendedName>
        <fullName evidence="2">YlxR domain-containing protein</fullName>
    </recommendedName>
</protein>
<sequence length="181" mass="19566">MADRHPQRCGDRRAAGARARGPASGLGGGRHTGAVTTFGTEWTGTIDSTVAQHQLTTSSHGASGHQPVRTCVGCRKRGLRSELVRVVALRGRAVVDHRRRLPGRGAWLHPDQRCLTQAIRRKALPRALRVSGQLDTGELEDSFASGLVSGTQDEEGYGRPVPRRGNESRSTRHESAVKLKP</sequence>
<dbReference type="PANTHER" id="PTHR34215:SF1">
    <property type="entry name" value="YLXR DOMAIN-CONTAINING PROTEIN"/>
    <property type="match status" value="1"/>
</dbReference>
<dbReference type="SUPFAM" id="SSF64376">
    <property type="entry name" value="YlxR-like"/>
    <property type="match status" value="1"/>
</dbReference>
<name>A0A2W4JH49_9PSEU</name>
<feature type="region of interest" description="Disordered" evidence="1">
    <location>
        <begin position="1"/>
        <end position="36"/>
    </location>
</feature>
<reference evidence="3" key="1">
    <citation type="submission" date="2018-05" db="EMBL/GenBank/DDBJ databases">
        <authorList>
            <person name="Lanie J.A."/>
            <person name="Ng W.-L."/>
            <person name="Kazmierczak K.M."/>
            <person name="Andrzejewski T.M."/>
            <person name="Davidsen T.M."/>
            <person name="Wayne K.J."/>
            <person name="Tettelin H."/>
            <person name="Glass J.I."/>
            <person name="Rusch D."/>
            <person name="Podicherti R."/>
            <person name="Tsui H.-C.T."/>
            <person name="Winkler M.E."/>
        </authorList>
    </citation>
    <scope>NUCLEOTIDE SEQUENCE</scope>
    <source>
        <strain evidence="3">ZC4RG45</strain>
    </source>
</reference>
<dbReference type="Gene3D" id="3.30.1230.10">
    <property type="entry name" value="YlxR-like"/>
    <property type="match status" value="1"/>
</dbReference>
<accession>A0A2W4JH49</accession>
<organism evidence="3">
    <name type="scientific">Thermocrispum agreste</name>
    <dbReference type="NCBI Taxonomy" id="37925"/>
    <lineage>
        <taxon>Bacteria</taxon>
        <taxon>Bacillati</taxon>
        <taxon>Actinomycetota</taxon>
        <taxon>Actinomycetes</taxon>
        <taxon>Pseudonocardiales</taxon>
        <taxon>Pseudonocardiaceae</taxon>
        <taxon>Thermocrispum</taxon>
    </lineage>
</organism>
<comment type="caution">
    <text evidence="3">The sequence shown here is derived from an EMBL/GenBank/DDBJ whole genome shotgun (WGS) entry which is preliminary data.</text>
</comment>
<dbReference type="EMBL" id="QGUI01000311">
    <property type="protein sequence ID" value="PZM97428.1"/>
    <property type="molecule type" value="Genomic_DNA"/>
</dbReference>
<evidence type="ECO:0000256" key="1">
    <source>
        <dbReference type="SAM" id="MobiDB-lite"/>
    </source>
</evidence>
<feature type="domain" description="YlxR" evidence="2">
    <location>
        <begin position="69"/>
        <end position="131"/>
    </location>
</feature>
<dbReference type="AlphaFoldDB" id="A0A2W4JH49"/>